<name>A0A9N9S1M4_9DIPT</name>
<dbReference type="PROSITE" id="PS00135">
    <property type="entry name" value="TRYPSIN_SER"/>
    <property type="match status" value="1"/>
</dbReference>
<sequence>MEKLIKVLFLLFLINPQIINSRKMRASLQIGDDCKIPNQKSTRGICIKRQDCADYEELFNVTDLGVERLSFVLRLNCGFDKESWKSLVCCPKPGNTYKKPDLDVDLESAIVREPEKNETQETNVDLDNRFGEGNGLMPKRKCGMQAFDDRIVGGELCEIDEFPWAALLLYESKSSNLTLNACGGALIHSRYVLTAGHCVKGETIEKAVTLKYARMGEYDLTTDKDCIQYEDEENLDCAPPPVDYEINEIIPHPSYDPKNPSKHHDLALLRLKETVKYNEFAVPICLPTKEFSKGLVPGYVQTVCGWGKTDYFRSKYGSKLVQSPIKLKVSLPYVDKVNCTKKYFDGGIKLSPSQICAGGQKAKDSCSGDSGSPLMYFDNKKFQWVLTGIVSFGQKRCGTEGYPAVYVNVTNYLPWIEHTISARGDDEEVTLSFT</sequence>
<dbReference type="EC" id="3.4.21.-" evidence="12"/>
<dbReference type="GO" id="GO:0004252">
    <property type="term" value="F:serine-type endopeptidase activity"/>
    <property type="evidence" value="ECO:0007669"/>
    <property type="project" value="UniProtKB-UniRule"/>
</dbReference>
<dbReference type="InterPro" id="IPR038565">
    <property type="entry name" value="CLIP_sf"/>
</dbReference>
<evidence type="ECO:0000256" key="2">
    <source>
        <dbReference type="ARBA" id="ARBA00022525"/>
    </source>
</evidence>
<evidence type="ECO:0000256" key="6">
    <source>
        <dbReference type="ARBA" id="ARBA00022801"/>
    </source>
</evidence>
<dbReference type="OrthoDB" id="9981647at2759"/>
<keyword evidence="7 12" id="KW-0720">Serine protease</keyword>
<keyword evidence="4 12" id="KW-0645">Protease</keyword>
<dbReference type="SMART" id="SM00680">
    <property type="entry name" value="CLIP"/>
    <property type="match status" value="1"/>
</dbReference>
<dbReference type="EMBL" id="OU895879">
    <property type="protein sequence ID" value="CAG9806540.1"/>
    <property type="molecule type" value="Genomic_DNA"/>
</dbReference>
<evidence type="ECO:0000256" key="5">
    <source>
        <dbReference type="ARBA" id="ARBA00022729"/>
    </source>
</evidence>
<dbReference type="InterPro" id="IPR051487">
    <property type="entry name" value="Ser/Thr_Proteases_Immune/Dev"/>
</dbReference>
<dbReference type="GO" id="GO:0006508">
    <property type="term" value="P:proteolysis"/>
    <property type="evidence" value="ECO:0007669"/>
    <property type="project" value="UniProtKB-KW"/>
</dbReference>
<dbReference type="InterPro" id="IPR009003">
    <property type="entry name" value="Peptidase_S1_PA"/>
</dbReference>
<proteinExistence type="inferred from homology"/>
<evidence type="ECO:0000256" key="10">
    <source>
        <dbReference type="ARBA" id="ARBA00023180"/>
    </source>
</evidence>
<keyword evidence="9" id="KW-1015">Disulfide bond</keyword>
<comment type="similarity">
    <text evidence="11 13">Belongs to the peptidase S1 family. CLIP subfamily.</text>
</comment>
<dbReference type="InterPro" id="IPR043504">
    <property type="entry name" value="Peptidase_S1_PA_chymotrypsin"/>
</dbReference>
<dbReference type="InterPro" id="IPR022700">
    <property type="entry name" value="CLIP"/>
</dbReference>
<dbReference type="CDD" id="cd00190">
    <property type="entry name" value="Tryp_SPc"/>
    <property type="match status" value="1"/>
</dbReference>
<keyword evidence="3" id="KW-0399">Innate immunity</keyword>
<dbReference type="PROSITE" id="PS50240">
    <property type="entry name" value="TRYPSIN_DOM"/>
    <property type="match status" value="1"/>
</dbReference>
<dbReference type="SMART" id="SM00020">
    <property type="entry name" value="Tryp_SPc"/>
    <property type="match status" value="1"/>
</dbReference>
<keyword evidence="5 13" id="KW-0732">Signal</keyword>
<accession>A0A9N9S1M4</accession>
<feature type="chain" id="PRO_5040548031" description="CLIP domain-containing serine protease" evidence="13">
    <location>
        <begin position="22"/>
        <end position="434"/>
    </location>
</feature>
<reference evidence="15" key="1">
    <citation type="submission" date="2022-01" db="EMBL/GenBank/DDBJ databases">
        <authorList>
            <person name="King R."/>
        </authorList>
    </citation>
    <scope>NUCLEOTIDE SEQUENCE</scope>
</reference>
<reference evidence="15" key="2">
    <citation type="submission" date="2022-10" db="EMBL/GenBank/DDBJ databases">
        <authorList>
            <consortium name="ENA_rothamsted_submissions"/>
            <consortium name="culmorum"/>
            <person name="King R."/>
        </authorList>
    </citation>
    <scope>NUCLEOTIDE SEQUENCE</scope>
</reference>
<evidence type="ECO:0000313" key="16">
    <source>
        <dbReference type="Proteomes" id="UP001153620"/>
    </source>
</evidence>
<evidence type="ECO:0000256" key="4">
    <source>
        <dbReference type="ARBA" id="ARBA00022670"/>
    </source>
</evidence>
<dbReference type="GO" id="GO:0045087">
    <property type="term" value="P:innate immune response"/>
    <property type="evidence" value="ECO:0007669"/>
    <property type="project" value="UniProtKB-KW"/>
</dbReference>
<evidence type="ECO:0000256" key="1">
    <source>
        <dbReference type="ARBA" id="ARBA00004613"/>
    </source>
</evidence>
<feature type="signal peptide" evidence="13">
    <location>
        <begin position="1"/>
        <end position="21"/>
    </location>
</feature>
<dbReference type="InterPro" id="IPR018114">
    <property type="entry name" value="TRYPSIN_HIS"/>
</dbReference>
<dbReference type="Proteomes" id="UP001153620">
    <property type="component" value="Chromosome 3"/>
</dbReference>
<keyword evidence="6 12" id="KW-0378">Hydrolase</keyword>
<dbReference type="FunFam" id="2.40.10.10:FF:000028">
    <property type="entry name" value="Serine protease easter"/>
    <property type="match status" value="1"/>
</dbReference>
<comment type="subcellular location">
    <subcellularLocation>
        <location evidence="1 13">Secreted</location>
    </subcellularLocation>
</comment>
<organism evidence="15 16">
    <name type="scientific">Chironomus riparius</name>
    <dbReference type="NCBI Taxonomy" id="315576"/>
    <lineage>
        <taxon>Eukaryota</taxon>
        <taxon>Metazoa</taxon>
        <taxon>Ecdysozoa</taxon>
        <taxon>Arthropoda</taxon>
        <taxon>Hexapoda</taxon>
        <taxon>Insecta</taxon>
        <taxon>Pterygota</taxon>
        <taxon>Neoptera</taxon>
        <taxon>Endopterygota</taxon>
        <taxon>Diptera</taxon>
        <taxon>Nematocera</taxon>
        <taxon>Chironomoidea</taxon>
        <taxon>Chironomidae</taxon>
        <taxon>Chironominae</taxon>
        <taxon>Chironomus</taxon>
    </lineage>
</organism>
<feature type="domain" description="Peptidase S1" evidence="14">
    <location>
        <begin position="151"/>
        <end position="421"/>
    </location>
</feature>
<dbReference type="GO" id="GO:0005576">
    <property type="term" value="C:extracellular region"/>
    <property type="evidence" value="ECO:0007669"/>
    <property type="project" value="UniProtKB-SubCell"/>
</dbReference>
<dbReference type="PROSITE" id="PS00134">
    <property type="entry name" value="TRYPSIN_HIS"/>
    <property type="match status" value="1"/>
</dbReference>
<dbReference type="AlphaFoldDB" id="A0A9N9S1M4"/>
<dbReference type="Pfam" id="PF12032">
    <property type="entry name" value="CLIP"/>
    <property type="match status" value="1"/>
</dbReference>
<keyword evidence="2 13" id="KW-0964">Secreted</keyword>
<dbReference type="PRINTS" id="PR00722">
    <property type="entry name" value="CHYMOTRYPSIN"/>
</dbReference>
<dbReference type="Gene3D" id="2.40.10.10">
    <property type="entry name" value="Trypsin-like serine proteases"/>
    <property type="match status" value="2"/>
</dbReference>
<dbReference type="Gene3D" id="3.30.1640.30">
    <property type="match status" value="1"/>
</dbReference>
<keyword evidence="8" id="KW-0391">Immunity</keyword>
<evidence type="ECO:0000256" key="7">
    <source>
        <dbReference type="ARBA" id="ARBA00022825"/>
    </source>
</evidence>
<gene>
    <name evidence="15" type="ORF">CHIRRI_LOCUS9395</name>
</gene>
<evidence type="ECO:0000259" key="14">
    <source>
        <dbReference type="PROSITE" id="PS50240"/>
    </source>
</evidence>
<evidence type="ECO:0000313" key="15">
    <source>
        <dbReference type="EMBL" id="CAG9806540.1"/>
    </source>
</evidence>
<keyword evidence="10" id="KW-0325">Glycoprotein</keyword>
<dbReference type="Pfam" id="PF00089">
    <property type="entry name" value="Trypsin"/>
    <property type="match status" value="1"/>
</dbReference>
<evidence type="ECO:0000256" key="3">
    <source>
        <dbReference type="ARBA" id="ARBA00022588"/>
    </source>
</evidence>
<dbReference type="InterPro" id="IPR001314">
    <property type="entry name" value="Peptidase_S1A"/>
</dbReference>
<protein>
    <recommendedName>
        <fullName evidence="13">CLIP domain-containing serine protease</fullName>
        <ecNumber evidence="12">3.4.21.-</ecNumber>
    </recommendedName>
</protein>
<evidence type="ECO:0000256" key="11">
    <source>
        <dbReference type="ARBA" id="ARBA00024195"/>
    </source>
</evidence>
<evidence type="ECO:0000256" key="8">
    <source>
        <dbReference type="ARBA" id="ARBA00022859"/>
    </source>
</evidence>
<keyword evidence="16" id="KW-1185">Reference proteome</keyword>
<dbReference type="PANTHER" id="PTHR24256">
    <property type="entry name" value="TRYPTASE-RELATED"/>
    <property type="match status" value="1"/>
</dbReference>
<evidence type="ECO:0000256" key="13">
    <source>
        <dbReference type="RuleBase" id="RU366078"/>
    </source>
</evidence>
<dbReference type="SUPFAM" id="SSF50494">
    <property type="entry name" value="Trypsin-like serine proteases"/>
    <property type="match status" value="1"/>
</dbReference>
<evidence type="ECO:0000256" key="9">
    <source>
        <dbReference type="ARBA" id="ARBA00023157"/>
    </source>
</evidence>
<dbReference type="InterPro" id="IPR033116">
    <property type="entry name" value="TRYPSIN_SER"/>
</dbReference>
<comment type="domain">
    <text evidence="13">The clip domain consists of 35-55 residues which are 'knitted' together usually by 3 conserved disulfide bonds forming a clip-like compact structure.</text>
</comment>
<dbReference type="InterPro" id="IPR001254">
    <property type="entry name" value="Trypsin_dom"/>
</dbReference>
<evidence type="ECO:0000256" key="12">
    <source>
        <dbReference type="RuleBase" id="RU363034"/>
    </source>
</evidence>